<dbReference type="Gene3D" id="1.20.930.60">
    <property type="match status" value="1"/>
</dbReference>
<comment type="caution">
    <text evidence="1">The sequence shown here is derived from an EMBL/GenBank/DDBJ whole genome shotgun (WGS) entry which is preliminary data.</text>
</comment>
<accession>A0AA38IW26</accession>
<evidence type="ECO:0000313" key="1">
    <source>
        <dbReference type="EMBL" id="KAJ3662134.1"/>
    </source>
</evidence>
<protein>
    <submittedName>
        <fullName evidence="1">Uncharacterized protein</fullName>
    </submittedName>
</protein>
<evidence type="ECO:0000313" key="2">
    <source>
        <dbReference type="Proteomes" id="UP001168821"/>
    </source>
</evidence>
<name>A0AA38IW26_9CUCU</name>
<gene>
    <name evidence="1" type="ORF">Zmor_006493</name>
</gene>
<dbReference type="Proteomes" id="UP001168821">
    <property type="component" value="Unassembled WGS sequence"/>
</dbReference>
<dbReference type="EMBL" id="JALNTZ010000002">
    <property type="protein sequence ID" value="KAJ3662134.1"/>
    <property type="molecule type" value="Genomic_DNA"/>
</dbReference>
<dbReference type="AlphaFoldDB" id="A0AA38IW26"/>
<organism evidence="1 2">
    <name type="scientific">Zophobas morio</name>
    <dbReference type="NCBI Taxonomy" id="2755281"/>
    <lineage>
        <taxon>Eukaryota</taxon>
        <taxon>Metazoa</taxon>
        <taxon>Ecdysozoa</taxon>
        <taxon>Arthropoda</taxon>
        <taxon>Hexapoda</taxon>
        <taxon>Insecta</taxon>
        <taxon>Pterygota</taxon>
        <taxon>Neoptera</taxon>
        <taxon>Endopterygota</taxon>
        <taxon>Coleoptera</taxon>
        <taxon>Polyphaga</taxon>
        <taxon>Cucujiformia</taxon>
        <taxon>Tenebrionidae</taxon>
        <taxon>Zophobas</taxon>
    </lineage>
</organism>
<keyword evidence="2" id="KW-1185">Reference proteome</keyword>
<proteinExistence type="predicted"/>
<sequence>MCDCNPQSLDLKTPRNVHLTAFYKRSFAHHTVKNRMPIILTQTIDILVRNKEQIGKDYGEVSAFSSLGAM</sequence>
<reference evidence="1" key="1">
    <citation type="journal article" date="2023" name="G3 (Bethesda)">
        <title>Whole genome assemblies of Zophobas morio and Tenebrio molitor.</title>
        <authorList>
            <person name="Kaur S."/>
            <person name="Stinson S.A."/>
            <person name="diCenzo G.C."/>
        </authorList>
    </citation>
    <scope>NUCLEOTIDE SEQUENCE</scope>
    <source>
        <strain evidence="1">QUZm001</strain>
    </source>
</reference>